<dbReference type="Gene3D" id="3.30.2010.20">
    <property type="match status" value="1"/>
</dbReference>
<protein>
    <recommendedName>
        <fullName evidence="3">Zn-dependent protease</fullName>
    </recommendedName>
</protein>
<gene>
    <name evidence="1" type="ORF">D641_0100415</name>
</gene>
<dbReference type="Proteomes" id="UP000019754">
    <property type="component" value="Unassembled WGS sequence"/>
</dbReference>
<dbReference type="CDD" id="cd12952">
    <property type="entry name" value="MMP_ACEL2062"/>
    <property type="match status" value="1"/>
</dbReference>
<dbReference type="Pfam" id="PF06262">
    <property type="entry name" value="Zincin_1"/>
    <property type="match status" value="1"/>
</dbReference>
<organism evidence="1 2">
    <name type="scientific">Brachybacterium muris UCD-AY4</name>
    <dbReference type="NCBI Taxonomy" id="1249481"/>
    <lineage>
        <taxon>Bacteria</taxon>
        <taxon>Bacillati</taxon>
        <taxon>Actinomycetota</taxon>
        <taxon>Actinomycetes</taxon>
        <taxon>Micrococcales</taxon>
        <taxon>Dermabacteraceae</taxon>
        <taxon>Brachybacterium</taxon>
    </lineage>
</organism>
<comment type="caution">
    <text evidence="1">The sequence shown here is derived from an EMBL/GenBank/DDBJ whole genome shotgun (WGS) entry which is preliminary data.</text>
</comment>
<accession>A0A022L0P3</accession>
<dbReference type="SUPFAM" id="SSF55486">
    <property type="entry name" value="Metalloproteases ('zincins'), catalytic domain"/>
    <property type="match status" value="1"/>
</dbReference>
<keyword evidence="2" id="KW-1185">Reference proteome</keyword>
<evidence type="ECO:0000313" key="1">
    <source>
        <dbReference type="EMBL" id="EYT50977.1"/>
    </source>
</evidence>
<dbReference type="HOGENOM" id="CLU_123836_1_0_11"/>
<name>A0A022L0P3_9MICO</name>
<evidence type="ECO:0008006" key="3">
    <source>
        <dbReference type="Google" id="ProtNLM"/>
    </source>
</evidence>
<dbReference type="OrthoDB" id="9806895at2"/>
<dbReference type="RefSeq" id="WP_017824398.1">
    <property type="nucleotide sequence ID" value="NZ_KB403091.1"/>
</dbReference>
<dbReference type="AlphaFoldDB" id="A0A022L0P3"/>
<dbReference type="InterPro" id="IPR010428">
    <property type="entry name" value="Zincin_1"/>
</dbReference>
<reference evidence="1 2" key="1">
    <citation type="journal article" date="2013" name="Genome Announc.">
        <title>Draft genome sequence of an Actinobacterium, Brachybacterium muris strain UCD-AY4.</title>
        <authorList>
            <person name="Lo J.R."/>
            <person name="Lang J.M."/>
            <person name="Darling A.E."/>
            <person name="Eisen J.A."/>
            <person name="Coil D.A."/>
        </authorList>
    </citation>
    <scope>NUCLEOTIDE SEQUENCE [LARGE SCALE GENOMIC DNA]</scope>
    <source>
        <strain evidence="1 2">UCD-AY4</strain>
    </source>
</reference>
<sequence length="120" mass="13345">MVHISRAEFEEAVDDALDSLPDEIAEAIARSNVAILVEEEPDPQPDGTELLGLYEGIPLDHRSVFDGYAQPDRIFVYRGPLQRVSGTREELVEQIAVTVLHELGHLFGISDARLHELGWA</sequence>
<proteinExistence type="predicted"/>
<dbReference type="InterPro" id="IPR038555">
    <property type="entry name" value="Zincin_1_sf"/>
</dbReference>
<dbReference type="EMBL" id="AORC01000002">
    <property type="protein sequence ID" value="EYT50977.1"/>
    <property type="molecule type" value="Genomic_DNA"/>
</dbReference>
<evidence type="ECO:0000313" key="2">
    <source>
        <dbReference type="Proteomes" id="UP000019754"/>
    </source>
</evidence>